<comment type="caution">
    <text evidence="1">The sequence shown here is derived from an EMBL/GenBank/DDBJ whole genome shotgun (WGS) entry which is preliminary data.</text>
</comment>
<dbReference type="EMBL" id="BARW01041879">
    <property type="protein sequence ID" value="GAJ18698.1"/>
    <property type="molecule type" value="Genomic_DNA"/>
</dbReference>
<accession>X1UMJ4</accession>
<name>X1UMJ4_9ZZZZ</name>
<gene>
    <name evidence="1" type="ORF">S12H4_62432</name>
</gene>
<proteinExistence type="predicted"/>
<organism evidence="1">
    <name type="scientific">marine sediment metagenome</name>
    <dbReference type="NCBI Taxonomy" id="412755"/>
    <lineage>
        <taxon>unclassified sequences</taxon>
        <taxon>metagenomes</taxon>
        <taxon>ecological metagenomes</taxon>
    </lineage>
</organism>
<reference evidence="1" key="1">
    <citation type="journal article" date="2014" name="Front. Microbiol.">
        <title>High frequency of phylogenetically diverse reductive dehalogenase-homologous genes in deep subseafloor sedimentary metagenomes.</title>
        <authorList>
            <person name="Kawai M."/>
            <person name="Futagami T."/>
            <person name="Toyoda A."/>
            <person name="Takaki Y."/>
            <person name="Nishi S."/>
            <person name="Hori S."/>
            <person name="Arai W."/>
            <person name="Tsubouchi T."/>
            <person name="Morono Y."/>
            <person name="Uchiyama I."/>
            <person name="Ito T."/>
            <person name="Fujiyama A."/>
            <person name="Inagaki F."/>
            <person name="Takami H."/>
        </authorList>
    </citation>
    <scope>NUCLEOTIDE SEQUENCE</scope>
    <source>
        <strain evidence="1">Expedition CK06-06</strain>
    </source>
</reference>
<feature type="non-terminal residue" evidence="1">
    <location>
        <position position="46"/>
    </location>
</feature>
<sequence length="46" mass="5489">MNEVLSLFVTTMRNAYRDSRLETDEKVFIEKYNSDDEVEVVNEDDE</sequence>
<evidence type="ECO:0000313" key="1">
    <source>
        <dbReference type="EMBL" id="GAJ18698.1"/>
    </source>
</evidence>
<protein>
    <submittedName>
        <fullName evidence="1">Uncharacterized protein</fullName>
    </submittedName>
</protein>
<dbReference type="AlphaFoldDB" id="X1UMJ4"/>